<comment type="caution">
    <text evidence="1">The sequence shown here is derived from an EMBL/GenBank/DDBJ whole genome shotgun (WGS) entry which is preliminary data.</text>
</comment>
<gene>
    <name evidence="1" type="ORF">PPENT_87.1.T0910004</name>
</gene>
<dbReference type="AlphaFoldDB" id="A0A8S1WFU2"/>
<dbReference type="PANTHER" id="PTHR33706:SF1">
    <property type="entry name" value="TPR REPEAT PROTEIN"/>
    <property type="match status" value="1"/>
</dbReference>
<reference evidence="1" key="1">
    <citation type="submission" date="2021-01" db="EMBL/GenBank/DDBJ databases">
        <authorList>
            <consortium name="Genoscope - CEA"/>
            <person name="William W."/>
        </authorList>
    </citation>
    <scope>NUCLEOTIDE SEQUENCE</scope>
</reference>
<dbReference type="EMBL" id="CAJJDO010000091">
    <property type="protein sequence ID" value="CAD8188173.1"/>
    <property type="molecule type" value="Genomic_DNA"/>
</dbReference>
<keyword evidence="2" id="KW-1185">Reference proteome</keyword>
<evidence type="ECO:0000313" key="2">
    <source>
        <dbReference type="Proteomes" id="UP000689195"/>
    </source>
</evidence>
<organism evidence="1 2">
    <name type="scientific">Paramecium pentaurelia</name>
    <dbReference type="NCBI Taxonomy" id="43138"/>
    <lineage>
        <taxon>Eukaryota</taxon>
        <taxon>Sar</taxon>
        <taxon>Alveolata</taxon>
        <taxon>Ciliophora</taxon>
        <taxon>Intramacronucleata</taxon>
        <taxon>Oligohymenophorea</taxon>
        <taxon>Peniculida</taxon>
        <taxon>Parameciidae</taxon>
        <taxon>Paramecium</taxon>
    </lineage>
</organism>
<accession>A0A8S1WFU2</accession>
<dbReference type="Proteomes" id="UP000689195">
    <property type="component" value="Unassembled WGS sequence"/>
</dbReference>
<dbReference type="OrthoDB" id="309341at2759"/>
<sequence length="472" mass="55465">MSLFDQFKPTRAGQIKIKAKQKTMQNGNDEWQNITQEHEFTYWDSGYLKYKTIKFQITFTKEKKIKYTKDGQILRTDQVLDSFQKPEIFNNLEQINNLKWSGKYGQNSLKVGRWTADWNNETIQEVGGQYSQCGQKQGLWKDLSKNYWSEAQIFDVGLYIDNQRSGIWKYIYKNSEIGGGSYNEQGEKNSKWLELIKVKSFMKVNIRVVKNLVCGMFYIKGTGRDNQNKYSIKVGKWIELNDKFWDLAQVLLIGDYKNGRKVGRWDTLHRIRNNKPFEIIGGGSYDKNLEGHTVSDSLKIGKWIELSEGFWRDSKITYNGEYQNGIKVGQWDIYYFDDDAEKIQLIGRGSFVEKINDQNLLGSLKTGIWIELSDGFKRKRNIFYKDDLMQQLLIFLQIKFHVFCQSGGGQYEKLKDNHMGDSIKVGKWIEEIEGFYEYGQVFYCVEYLIGKKVGIWYQMFGDNILDEENYLN</sequence>
<proteinExistence type="predicted"/>
<dbReference type="PANTHER" id="PTHR33706">
    <property type="entry name" value="MORN VARIANT REPEAT PROTEIN"/>
    <property type="match status" value="1"/>
</dbReference>
<name>A0A8S1WFU2_9CILI</name>
<protein>
    <submittedName>
        <fullName evidence="1">Uncharacterized protein</fullName>
    </submittedName>
</protein>
<evidence type="ECO:0000313" key="1">
    <source>
        <dbReference type="EMBL" id="CAD8188173.1"/>
    </source>
</evidence>